<proteinExistence type="predicted"/>
<keyword evidence="2" id="KW-0238">DNA-binding</keyword>
<dbReference type="Pfam" id="PF12802">
    <property type="entry name" value="MarR_2"/>
    <property type="match status" value="1"/>
</dbReference>
<dbReference type="PANTHER" id="PTHR35790:SF4">
    <property type="entry name" value="HTH-TYPE TRANSCRIPTIONAL REGULATOR PCHR"/>
    <property type="match status" value="1"/>
</dbReference>
<comment type="caution">
    <text evidence="5">The sequence shown here is derived from an EMBL/GenBank/DDBJ whole genome shotgun (WGS) entry which is preliminary data.</text>
</comment>
<reference evidence="6" key="1">
    <citation type="journal article" date="2019" name="Int. J. Syst. Evol. Microbiol.">
        <title>The Global Catalogue of Microorganisms (GCM) 10K type strain sequencing project: providing services to taxonomists for standard genome sequencing and annotation.</title>
        <authorList>
            <consortium name="The Broad Institute Genomics Platform"/>
            <consortium name="The Broad Institute Genome Sequencing Center for Infectious Disease"/>
            <person name="Wu L."/>
            <person name="Ma J."/>
        </authorList>
    </citation>
    <scope>NUCLEOTIDE SEQUENCE [LARGE SCALE GENOMIC DNA]</scope>
    <source>
        <strain evidence="6">KCTC 62164</strain>
    </source>
</reference>
<keyword evidence="1" id="KW-0805">Transcription regulation</keyword>
<dbReference type="SUPFAM" id="SSF46785">
    <property type="entry name" value="Winged helix' DNA-binding domain"/>
    <property type="match status" value="1"/>
</dbReference>
<dbReference type="InterPro" id="IPR000835">
    <property type="entry name" value="HTH_MarR-typ"/>
</dbReference>
<keyword evidence="6" id="KW-1185">Reference proteome</keyword>
<organism evidence="5 6">
    <name type="scientific">Kordiimonas pumila</name>
    <dbReference type="NCBI Taxonomy" id="2161677"/>
    <lineage>
        <taxon>Bacteria</taxon>
        <taxon>Pseudomonadati</taxon>
        <taxon>Pseudomonadota</taxon>
        <taxon>Alphaproteobacteria</taxon>
        <taxon>Kordiimonadales</taxon>
        <taxon>Kordiimonadaceae</taxon>
        <taxon>Kordiimonas</taxon>
    </lineage>
</organism>
<accession>A0ABV7D7B1</accession>
<name>A0ABV7D7B1_9PROT</name>
<dbReference type="EMBL" id="JBHRSL010000010">
    <property type="protein sequence ID" value="MFC3052560.1"/>
    <property type="molecule type" value="Genomic_DNA"/>
</dbReference>
<evidence type="ECO:0000313" key="6">
    <source>
        <dbReference type="Proteomes" id="UP001595444"/>
    </source>
</evidence>
<protein>
    <submittedName>
        <fullName evidence="5">MarR family winged helix-turn-helix transcriptional regulator</fullName>
    </submittedName>
</protein>
<dbReference type="InterPro" id="IPR036388">
    <property type="entry name" value="WH-like_DNA-bd_sf"/>
</dbReference>
<evidence type="ECO:0000256" key="3">
    <source>
        <dbReference type="ARBA" id="ARBA00023163"/>
    </source>
</evidence>
<dbReference type="RefSeq" id="WP_194213779.1">
    <property type="nucleotide sequence ID" value="NZ_CP061205.1"/>
</dbReference>
<keyword evidence="3" id="KW-0804">Transcription</keyword>
<dbReference type="Proteomes" id="UP001595444">
    <property type="component" value="Unassembled WGS sequence"/>
</dbReference>
<dbReference type="InterPro" id="IPR052067">
    <property type="entry name" value="Metal_resp_HTH_trans_reg"/>
</dbReference>
<dbReference type="PRINTS" id="PR00598">
    <property type="entry name" value="HTHMARR"/>
</dbReference>
<dbReference type="SMART" id="SM00347">
    <property type="entry name" value="HTH_MARR"/>
    <property type="match status" value="1"/>
</dbReference>
<evidence type="ECO:0000259" key="4">
    <source>
        <dbReference type="PROSITE" id="PS50995"/>
    </source>
</evidence>
<sequence length="150" mass="17089">MNKKRPTADMEKFLSYRLSIISRLINRRSTRYFNENYGLTLAEWRALAQIAAGKMNTVKAISEQTFSDKGLISRAITSLEKKGLIEGTPNPKDKRSMEYKLSAVGISIHDEIMPMRMEENALIAEIMTPEELELFKDVLARIQGHLNALD</sequence>
<gene>
    <name evidence="5" type="ORF">ACFOKA_11665</name>
</gene>
<dbReference type="PROSITE" id="PS50995">
    <property type="entry name" value="HTH_MARR_2"/>
    <property type="match status" value="1"/>
</dbReference>
<dbReference type="Gene3D" id="1.10.10.10">
    <property type="entry name" value="Winged helix-like DNA-binding domain superfamily/Winged helix DNA-binding domain"/>
    <property type="match status" value="1"/>
</dbReference>
<dbReference type="InterPro" id="IPR036390">
    <property type="entry name" value="WH_DNA-bd_sf"/>
</dbReference>
<evidence type="ECO:0000256" key="1">
    <source>
        <dbReference type="ARBA" id="ARBA00023015"/>
    </source>
</evidence>
<dbReference type="PANTHER" id="PTHR35790">
    <property type="entry name" value="HTH-TYPE TRANSCRIPTIONAL REGULATOR PCHR"/>
    <property type="match status" value="1"/>
</dbReference>
<evidence type="ECO:0000256" key="2">
    <source>
        <dbReference type="ARBA" id="ARBA00023125"/>
    </source>
</evidence>
<evidence type="ECO:0000313" key="5">
    <source>
        <dbReference type="EMBL" id="MFC3052560.1"/>
    </source>
</evidence>
<feature type="domain" description="HTH marR-type" evidence="4">
    <location>
        <begin position="11"/>
        <end position="144"/>
    </location>
</feature>